<evidence type="ECO:0000256" key="2">
    <source>
        <dbReference type="ARBA" id="ARBA00022801"/>
    </source>
</evidence>
<dbReference type="AlphaFoldDB" id="A0A9W3SL13"/>
<keyword evidence="2 5" id="KW-0378">Hydrolase</keyword>
<dbReference type="GO" id="GO:0005829">
    <property type="term" value="C:cytosol"/>
    <property type="evidence" value="ECO:0007669"/>
    <property type="project" value="TreeGrafter"/>
</dbReference>
<reference evidence="7 8" key="1">
    <citation type="submission" date="2016-07" db="EMBL/GenBank/DDBJ databases">
        <title>Genome sequencing project for further understanding the molecular mechanisms of preventing non-alcoholic fatty liver disease.</title>
        <authorList>
            <person name="Wang H."/>
        </authorList>
    </citation>
    <scope>NUCLEOTIDE SEQUENCE [LARGE SCALE GENOMIC DNA]</scope>
    <source>
        <strain evidence="7 8">BS15</strain>
    </source>
</reference>
<protein>
    <submittedName>
        <fullName evidence="7">ATP-dependent DNA helicase</fullName>
    </submittedName>
</protein>
<dbReference type="InterPro" id="IPR014016">
    <property type="entry name" value="UvrD-like_ATP-bd"/>
</dbReference>
<dbReference type="EMBL" id="CP016400">
    <property type="protein sequence ID" value="AOG26211.1"/>
    <property type="molecule type" value="Genomic_DNA"/>
</dbReference>
<dbReference type="Gene3D" id="3.40.50.300">
    <property type="entry name" value="P-loop containing nucleotide triphosphate hydrolases"/>
    <property type="match status" value="2"/>
</dbReference>
<dbReference type="GO" id="GO:0043138">
    <property type="term" value="F:3'-5' DNA helicase activity"/>
    <property type="evidence" value="ECO:0007669"/>
    <property type="project" value="UniProtKB-EC"/>
</dbReference>
<dbReference type="InterPro" id="IPR027417">
    <property type="entry name" value="P-loop_NTPase"/>
</dbReference>
<evidence type="ECO:0000313" key="8">
    <source>
        <dbReference type="Proteomes" id="UP000094691"/>
    </source>
</evidence>
<feature type="domain" description="UvrD-like helicase ATP-binding" evidence="6">
    <location>
        <begin position="217"/>
        <end position="609"/>
    </location>
</feature>
<dbReference type="Pfam" id="PF00580">
    <property type="entry name" value="UvrD-helicase"/>
    <property type="match status" value="1"/>
</dbReference>
<dbReference type="GO" id="GO:0005524">
    <property type="term" value="F:ATP binding"/>
    <property type="evidence" value="ECO:0007669"/>
    <property type="project" value="UniProtKB-UniRule"/>
</dbReference>
<dbReference type="Pfam" id="PF13538">
    <property type="entry name" value="UvrD_C_2"/>
    <property type="match status" value="1"/>
</dbReference>
<accession>A0A9W3SL13</accession>
<dbReference type="RefSeq" id="WP_069168686.1">
    <property type="nucleotide sequence ID" value="NZ_CP121285.1"/>
</dbReference>
<dbReference type="GO" id="GO:0003677">
    <property type="term" value="F:DNA binding"/>
    <property type="evidence" value="ECO:0007669"/>
    <property type="project" value="InterPro"/>
</dbReference>
<dbReference type="GO" id="GO:0000725">
    <property type="term" value="P:recombinational repair"/>
    <property type="evidence" value="ECO:0007669"/>
    <property type="project" value="TreeGrafter"/>
</dbReference>
<dbReference type="InterPro" id="IPR027785">
    <property type="entry name" value="UvrD-like_helicase_C"/>
</dbReference>
<dbReference type="PANTHER" id="PTHR11070:SF17">
    <property type="entry name" value="DNA HELICASE IV"/>
    <property type="match status" value="1"/>
</dbReference>
<evidence type="ECO:0000256" key="4">
    <source>
        <dbReference type="ARBA" id="ARBA00022840"/>
    </source>
</evidence>
<keyword evidence="1 5" id="KW-0547">Nucleotide-binding</keyword>
<gene>
    <name evidence="7" type="ORF">BBP16_04920</name>
</gene>
<dbReference type="InterPro" id="IPR000212">
    <property type="entry name" value="DNA_helicase_UvrD/REP"/>
</dbReference>
<sequence>MLEIGDVILVKETEQQKEQKHLDDVLGLIKKKEKELDHSIEHAQNEAQNINSHFFDDVKLDYDGYSTSMDTALSIHQQQQMLAERQNAWQHSAKQLSTLQRLEKKPYFARVDFQEPNEEPETIYIGLGSFADKEDHFLIYDWRAPISSIYYDGKLGKVSYNAPDGVQTVDMTKKRQFLIKDGKITNMFDTNESIGDQMLLNVLNEKSSTQMKSIVTTIQREQNKIIRNTSADLLFVQGAAGSGKTSAIMQRVAYLLYRYRGNLTSSDVIMFSPNQLFNDYVKNVLPEMGEQNMVQMTYWQFVSRRVPGMNVENLFEQFEDNEQNDKIVNLKNSLQFFNAVTRYAKHLEKNGLVFKNIYFKSKEKPFFDKEKIKEIYYGFNENYHLRNRIEATKEALINSLNRRIEPETKKAWVDKTIESLDQEQLNKLYDRPDQEFESSAKEEHFLARKIVINQLKQVSRKICQNRFLNIRAQYLRFLRAVPKIIDLSKWDITQEEWDAHIENVKGRFKAGRIKMADISPYLYLYDLVTGRRTDYEMRYAFIDEIQDYTPFQLAYLKYNFPRAKFTMLGDLNQAIFTKDESKTLLSQISKLFDPEKTDVVQLTKSYRSTKEITNFTKQILRQGEKIEAFDRRGPKPAFYKRDSIEKEYSALEDILAENDEQKLTTAIITKTLAEAQEVAKVLKERKIKATLIGSANQRLVPGTLVMPSYLAKGLEFDAVVAWGVSKENYHQLDETQLLYTIASRAMYKLDLIYTGEKSPLFDNLDEKTYVNK</sequence>
<keyword evidence="3 5" id="KW-0347">Helicase</keyword>
<evidence type="ECO:0000256" key="3">
    <source>
        <dbReference type="ARBA" id="ARBA00022806"/>
    </source>
</evidence>
<proteinExistence type="predicted"/>
<dbReference type="PANTHER" id="PTHR11070">
    <property type="entry name" value="UVRD / RECB / PCRA DNA HELICASE FAMILY MEMBER"/>
    <property type="match status" value="1"/>
</dbReference>
<dbReference type="SUPFAM" id="SSF52540">
    <property type="entry name" value="P-loop containing nucleoside triphosphate hydrolases"/>
    <property type="match status" value="1"/>
</dbReference>
<dbReference type="Proteomes" id="UP000094691">
    <property type="component" value="Chromosome"/>
</dbReference>
<evidence type="ECO:0000256" key="5">
    <source>
        <dbReference type="PROSITE-ProRule" id="PRU00560"/>
    </source>
</evidence>
<organism evidence="7 8">
    <name type="scientific">Lactobacillus johnsonii</name>
    <dbReference type="NCBI Taxonomy" id="33959"/>
    <lineage>
        <taxon>Bacteria</taxon>
        <taxon>Bacillati</taxon>
        <taxon>Bacillota</taxon>
        <taxon>Bacilli</taxon>
        <taxon>Lactobacillales</taxon>
        <taxon>Lactobacillaceae</taxon>
        <taxon>Lactobacillus</taxon>
    </lineage>
</organism>
<evidence type="ECO:0000259" key="6">
    <source>
        <dbReference type="PROSITE" id="PS51198"/>
    </source>
</evidence>
<feature type="binding site" evidence="5">
    <location>
        <begin position="238"/>
        <end position="245"/>
    </location>
    <ligand>
        <name>ATP</name>
        <dbReference type="ChEBI" id="CHEBI:30616"/>
    </ligand>
</feature>
<dbReference type="InterPro" id="IPR048228">
    <property type="entry name" value="HelD_bacillota"/>
</dbReference>
<evidence type="ECO:0000256" key="1">
    <source>
        <dbReference type="ARBA" id="ARBA00022741"/>
    </source>
</evidence>
<dbReference type="PROSITE" id="PS51198">
    <property type="entry name" value="UVRD_HELICASE_ATP_BIND"/>
    <property type="match status" value="1"/>
</dbReference>
<name>A0A9W3SL13_LACJH</name>
<dbReference type="NCBIfam" id="NF041464">
    <property type="entry name" value="HelD_BACSU"/>
    <property type="match status" value="1"/>
</dbReference>
<dbReference type="GO" id="GO:0016787">
    <property type="term" value="F:hydrolase activity"/>
    <property type="evidence" value="ECO:0007669"/>
    <property type="project" value="UniProtKB-UniRule"/>
</dbReference>
<keyword evidence="4 5" id="KW-0067">ATP-binding</keyword>
<evidence type="ECO:0000313" key="7">
    <source>
        <dbReference type="EMBL" id="AOG26211.1"/>
    </source>
</evidence>